<dbReference type="EMBL" id="JBEPMJ010000015">
    <property type="protein sequence ID" value="MET3750880.1"/>
    <property type="molecule type" value="Genomic_DNA"/>
</dbReference>
<keyword evidence="4" id="KW-1185">Reference proteome</keyword>
<keyword evidence="3" id="KW-0966">Cell projection</keyword>
<reference evidence="3 4" key="1">
    <citation type="submission" date="2024-06" db="EMBL/GenBank/DDBJ databases">
        <title>Genomic Encyclopedia of Type Strains, Phase IV (KMG-IV): sequencing the most valuable type-strain genomes for metagenomic binning, comparative biology and taxonomic classification.</title>
        <authorList>
            <person name="Goeker M."/>
        </authorList>
    </citation>
    <scope>NUCLEOTIDE SEQUENCE [LARGE SCALE GENOMIC DNA]</scope>
    <source>
        <strain evidence="3 4">DSM 29492</strain>
    </source>
</reference>
<name>A0ABV2M331_9FIRM</name>
<organism evidence="3 4">
    <name type="scientific">Blautia caecimuris</name>
    <dbReference type="NCBI Taxonomy" id="1796615"/>
    <lineage>
        <taxon>Bacteria</taxon>
        <taxon>Bacillati</taxon>
        <taxon>Bacillota</taxon>
        <taxon>Clostridia</taxon>
        <taxon>Lachnospirales</taxon>
        <taxon>Lachnospiraceae</taxon>
        <taxon>Blautia</taxon>
    </lineage>
</organism>
<keyword evidence="1" id="KW-0472">Membrane</keyword>
<keyword evidence="3" id="KW-0969">Cilium</keyword>
<dbReference type="Proteomes" id="UP001549106">
    <property type="component" value="Unassembled WGS sequence"/>
</dbReference>
<evidence type="ECO:0000256" key="1">
    <source>
        <dbReference type="SAM" id="Phobius"/>
    </source>
</evidence>
<dbReference type="InterPro" id="IPR031564">
    <property type="entry name" value="Flp1-like"/>
</dbReference>
<proteinExistence type="predicted"/>
<accession>A0ABV2M331</accession>
<evidence type="ECO:0000313" key="3">
    <source>
        <dbReference type="EMBL" id="MET3750880.1"/>
    </source>
</evidence>
<sequence>MMRKMDMLWIGAKNRIHNFWEDFKTEEKGAAEIVAIILIIVVVIALAVVFKDKISELLDKVMGQADSFVESESGL</sequence>
<gene>
    <name evidence="3" type="ORF">ABID24_002133</name>
</gene>
<evidence type="ECO:0000313" key="4">
    <source>
        <dbReference type="Proteomes" id="UP001549106"/>
    </source>
</evidence>
<feature type="domain" description="Putative Flagellin Flp1-like" evidence="2">
    <location>
        <begin position="23"/>
        <end position="67"/>
    </location>
</feature>
<evidence type="ECO:0000259" key="2">
    <source>
        <dbReference type="Pfam" id="PF16982"/>
    </source>
</evidence>
<feature type="transmembrane region" description="Helical" evidence="1">
    <location>
        <begin position="29"/>
        <end position="50"/>
    </location>
</feature>
<protein>
    <submittedName>
        <fullName evidence="3">FlaG/FlaF family flagellin (Archaellin)</fullName>
    </submittedName>
</protein>
<dbReference type="RefSeq" id="WP_257464818.1">
    <property type="nucleotide sequence ID" value="NZ_JANJZT010000015.1"/>
</dbReference>
<keyword evidence="3" id="KW-0282">Flagellum</keyword>
<comment type="caution">
    <text evidence="3">The sequence shown here is derived from an EMBL/GenBank/DDBJ whole genome shotgun (WGS) entry which is preliminary data.</text>
</comment>
<keyword evidence="1" id="KW-1133">Transmembrane helix</keyword>
<dbReference type="Pfam" id="PF16982">
    <property type="entry name" value="Flp1_like"/>
    <property type="match status" value="1"/>
</dbReference>
<keyword evidence="1" id="KW-0812">Transmembrane</keyword>